<evidence type="ECO:0000313" key="1">
    <source>
        <dbReference type="EMBL" id="PIS23325.1"/>
    </source>
</evidence>
<gene>
    <name evidence="1" type="ORF">COT49_00550</name>
</gene>
<dbReference type="Proteomes" id="UP000230340">
    <property type="component" value="Unassembled WGS sequence"/>
</dbReference>
<proteinExistence type="predicted"/>
<protein>
    <submittedName>
        <fullName evidence="1">Uncharacterized protein</fullName>
    </submittedName>
</protein>
<dbReference type="Gene3D" id="3.40.50.450">
    <property type="match status" value="1"/>
</dbReference>
<accession>A0A2H0XET5</accession>
<comment type="caution">
    <text evidence="1">The sequence shown here is derived from an EMBL/GenBank/DDBJ whole genome shotgun (WGS) entry which is preliminary data.</text>
</comment>
<reference evidence="2" key="1">
    <citation type="submission" date="2017-09" db="EMBL/GenBank/DDBJ databases">
        <title>Depth-based differentiation of microbial function through sediment-hosted aquifers and enrichment of novel symbionts in the deep terrestrial subsurface.</title>
        <authorList>
            <person name="Probst A.J."/>
            <person name="Ladd B."/>
            <person name="Jarett J.K."/>
            <person name="Geller-Mcgrath D.E."/>
            <person name="Sieber C.M.K."/>
            <person name="Emerson J.B."/>
            <person name="Anantharaman K."/>
            <person name="Thomas B.C."/>
            <person name="Malmstrom R."/>
            <person name="Stieglmeier M."/>
            <person name="Klingl A."/>
            <person name="Woyke T."/>
            <person name="Ryan C.M."/>
            <person name="Banfield J.F."/>
        </authorList>
    </citation>
    <scope>NUCLEOTIDE SEQUENCE [LARGE SCALE GENOMIC DNA]</scope>
</reference>
<dbReference type="EMBL" id="PEYT01000004">
    <property type="protein sequence ID" value="PIS23325.1"/>
    <property type="molecule type" value="Genomic_DNA"/>
</dbReference>
<organism evidence="1 2">
    <name type="scientific">candidate division WWE3 bacterium CG08_land_8_20_14_0_20_40_13</name>
    <dbReference type="NCBI Taxonomy" id="1975084"/>
    <lineage>
        <taxon>Bacteria</taxon>
        <taxon>Katanobacteria</taxon>
    </lineage>
</organism>
<name>A0A2H0XET5_UNCKA</name>
<evidence type="ECO:0000313" key="2">
    <source>
        <dbReference type="Proteomes" id="UP000230340"/>
    </source>
</evidence>
<dbReference type="AlphaFoldDB" id="A0A2H0XET5"/>
<sequence>MKIWFGATTFHYNEYKKYYLMIRQHLLDEGHVLTDDWIGSYGKWIEENPNSKRDIREIYNSVIKAVQEAGVSIIEFTVPNFSTSHQITHSIQLKKPTLVLRLKRDNTFPDSYIEAINSPYLSVKFYNELNYKEIIDEFLGYSALEEGNNRYNIVLSKKQKYYLDWAENRYEKSRSKIIRDLVDNNIETDSSFKIYIKDSQQN</sequence>